<gene>
    <name evidence="2" type="ORF">CKN69_11765</name>
</gene>
<name>A0A7Z8G4F9_CARDV</name>
<dbReference type="InterPro" id="IPR019096">
    <property type="entry name" value="YopX_protein"/>
</dbReference>
<comment type="caution">
    <text evidence="2">The sequence shown here is derived from an EMBL/GenBank/DDBJ whole genome shotgun (WGS) entry which is preliminary data.</text>
</comment>
<dbReference type="EMBL" id="NRPP01000018">
    <property type="protein sequence ID" value="TFJ23839.1"/>
    <property type="molecule type" value="Genomic_DNA"/>
</dbReference>
<feature type="domain" description="YopX protein" evidence="1">
    <location>
        <begin position="22"/>
        <end position="103"/>
    </location>
</feature>
<evidence type="ECO:0000313" key="2">
    <source>
        <dbReference type="EMBL" id="TFJ23839.1"/>
    </source>
</evidence>
<dbReference type="InterPro" id="IPR023385">
    <property type="entry name" value="YopX-like_C"/>
</dbReference>
<dbReference type="Pfam" id="PF09643">
    <property type="entry name" value="YopX"/>
    <property type="match status" value="1"/>
</dbReference>
<organism evidence="2 3">
    <name type="scientific">Carnobacterium divergens</name>
    <name type="common">Lactobacillus divergens</name>
    <dbReference type="NCBI Taxonomy" id="2748"/>
    <lineage>
        <taxon>Bacteria</taxon>
        <taxon>Bacillati</taxon>
        <taxon>Bacillota</taxon>
        <taxon>Bacilli</taxon>
        <taxon>Lactobacillales</taxon>
        <taxon>Carnobacteriaceae</taxon>
        <taxon>Carnobacterium</taxon>
    </lineage>
</organism>
<dbReference type="Gene3D" id="2.30.30.290">
    <property type="entry name" value="YopX-like domains"/>
    <property type="match status" value="1"/>
</dbReference>
<reference evidence="2 3" key="1">
    <citation type="journal article" date="2018" name="Int. J. Food Microbiol.">
        <title>Growth of Carnobacterium spp. isolated from chilled vacuum-packaged meat under relevant acidic conditions.</title>
        <authorList>
            <person name="Zhang P."/>
            <person name="Badoni M."/>
            <person name="Ganzle M."/>
            <person name="Yang X."/>
        </authorList>
    </citation>
    <scope>NUCLEOTIDE SEQUENCE [LARGE SCALE GENOMIC DNA]</scope>
    <source>
        <strain evidence="2 3">B2</strain>
    </source>
</reference>
<dbReference type="AlphaFoldDB" id="A0A7Z8G4F9"/>
<accession>A0A7Z8G4F9</accession>
<dbReference type="SUPFAM" id="SSF159006">
    <property type="entry name" value="YopX-like"/>
    <property type="match status" value="1"/>
</dbReference>
<evidence type="ECO:0000313" key="3">
    <source>
        <dbReference type="Proteomes" id="UP000297938"/>
    </source>
</evidence>
<sequence length="104" mass="11648">MFVGDLVEIDDEYIAHEWWVSVIPETISQYTGLKDKNGVEIYEGDIVNCTSGCPHEIVFLEEYAGTYIGGMPAWYLSGLNSGYSWTGEEEITGNKFDNPELLEG</sequence>
<dbReference type="Proteomes" id="UP000297938">
    <property type="component" value="Unassembled WGS sequence"/>
</dbReference>
<proteinExistence type="predicted"/>
<evidence type="ECO:0000259" key="1">
    <source>
        <dbReference type="Pfam" id="PF09643"/>
    </source>
</evidence>
<protein>
    <recommendedName>
        <fullName evidence="1">YopX protein domain-containing protein</fullName>
    </recommendedName>
</protein>